<dbReference type="Pfam" id="PF05198">
    <property type="entry name" value="IF3_N"/>
    <property type="match status" value="1"/>
</dbReference>
<dbReference type="PANTHER" id="PTHR10938">
    <property type="entry name" value="TRANSLATION INITIATION FACTOR IF-3"/>
    <property type="match status" value="1"/>
</dbReference>
<proteinExistence type="inferred from homology"/>
<keyword evidence="2 4" id="KW-0396">Initiation factor</keyword>
<dbReference type="RefSeq" id="WP_106460768.1">
    <property type="nucleotide sequence ID" value="NZ_JBGMEF010000004.1"/>
</dbReference>
<dbReference type="SUPFAM" id="SSF55200">
    <property type="entry name" value="Translation initiation factor IF3, C-terminal domain"/>
    <property type="match status" value="1"/>
</dbReference>
<comment type="subcellular location">
    <subcellularLocation>
        <location evidence="4 6">Cytoplasm</location>
    </subcellularLocation>
</comment>
<dbReference type="Pfam" id="PF00707">
    <property type="entry name" value="IF3_C"/>
    <property type="match status" value="1"/>
</dbReference>
<keyword evidence="4" id="KW-0963">Cytoplasm</keyword>
<dbReference type="GO" id="GO:0003743">
    <property type="term" value="F:translation initiation factor activity"/>
    <property type="evidence" value="ECO:0007669"/>
    <property type="project" value="UniProtKB-KW"/>
</dbReference>
<dbReference type="SUPFAM" id="SSF54364">
    <property type="entry name" value="Translation initiation factor IF3, N-terminal domain"/>
    <property type="match status" value="1"/>
</dbReference>
<keyword evidence="10" id="KW-1185">Reference proteome</keyword>
<keyword evidence="3 4" id="KW-0648">Protein biosynthesis</keyword>
<comment type="similarity">
    <text evidence="1 4 6">Belongs to the IF-3 family.</text>
</comment>
<dbReference type="InterPro" id="IPR001288">
    <property type="entry name" value="Translation_initiation_fac_3"/>
</dbReference>
<dbReference type="PANTHER" id="PTHR10938:SF0">
    <property type="entry name" value="TRANSLATION INITIATION FACTOR IF-3, MITOCHONDRIAL"/>
    <property type="match status" value="1"/>
</dbReference>
<dbReference type="InterPro" id="IPR036788">
    <property type="entry name" value="T_IF-3_C_sf"/>
</dbReference>
<name>A0ABW9MAX2_9FIRM</name>
<gene>
    <name evidence="4 9" type="primary">infC</name>
    <name evidence="9" type="ORF">ACCQ42_00935</name>
</gene>
<reference evidence="9 10" key="1">
    <citation type="journal article" date="2025" name="Anaerobe">
        <title>Description of Anaerococcus kampingiae sp. nov., Anaerococcus groningensis sp. nov., Anaerococcus martiniensis sp. nov., and Anaerococcus cruorum sp. nov., isolated from human clinical specimens.</title>
        <authorList>
            <person name="Boiten K.E."/>
            <person name="Meijer J."/>
            <person name="van Wezel E.M."/>
            <person name="Veloo A.C.M."/>
        </authorList>
    </citation>
    <scope>NUCLEOTIDE SEQUENCE [LARGE SCALE GENOMIC DNA]</scope>
    <source>
        <strain evidence="9 10">ENR0874</strain>
    </source>
</reference>
<dbReference type="InterPro" id="IPR019814">
    <property type="entry name" value="Translation_initiation_fac_3_N"/>
</dbReference>
<dbReference type="NCBIfam" id="TIGR00168">
    <property type="entry name" value="infC"/>
    <property type="match status" value="1"/>
</dbReference>
<dbReference type="EMBL" id="JBGMEF010000004">
    <property type="protein sequence ID" value="MFO3666339.1"/>
    <property type="molecule type" value="Genomic_DNA"/>
</dbReference>
<evidence type="ECO:0000313" key="10">
    <source>
        <dbReference type="Proteomes" id="UP001637994"/>
    </source>
</evidence>
<protein>
    <recommendedName>
        <fullName evidence="4 5">Translation initiation factor IF-3</fullName>
    </recommendedName>
</protein>
<evidence type="ECO:0000256" key="2">
    <source>
        <dbReference type="ARBA" id="ARBA00022540"/>
    </source>
</evidence>
<dbReference type="Proteomes" id="UP001637994">
    <property type="component" value="Unassembled WGS sequence"/>
</dbReference>
<sequence>MPAFFIQYIGGITIKDLRINDEIRASQVRLIDDQGNQIGIVSLRDAQDMADEKRLDLVLMSPNAKPPVTRIMDYGKFKYDQEKKDKENRKKQKNAQLKETRFSLNIEDNDLQTKANQTKKFLNNGDKVKVSIRFRGRELGRKEPGYDLMEKFNGMLDGCGKIDKKPKMEGRSLVMFLEPNDEKGENNGK</sequence>
<evidence type="ECO:0000259" key="7">
    <source>
        <dbReference type="Pfam" id="PF00707"/>
    </source>
</evidence>
<evidence type="ECO:0000256" key="5">
    <source>
        <dbReference type="NCBIfam" id="TIGR00168"/>
    </source>
</evidence>
<dbReference type="HAMAP" id="MF_00080">
    <property type="entry name" value="IF_3"/>
    <property type="match status" value="1"/>
</dbReference>
<evidence type="ECO:0000256" key="6">
    <source>
        <dbReference type="RuleBase" id="RU000646"/>
    </source>
</evidence>
<evidence type="ECO:0000256" key="4">
    <source>
        <dbReference type="HAMAP-Rule" id="MF_00080"/>
    </source>
</evidence>
<dbReference type="PROSITE" id="PS00938">
    <property type="entry name" value="IF3"/>
    <property type="match status" value="1"/>
</dbReference>
<dbReference type="InterPro" id="IPR019813">
    <property type="entry name" value="Translation_initiation_fac3_CS"/>
</dbReference>
<feature type="domain" description="Translation initiation factor 3 N-terminal" evidence="8">
    <location>
        <begin position="19"/>
        <end position="88"/>
    </location>
</feature>
<comment type="function">
    <text evidence="4 6">IF-3 binds to the 30S ribosomal subunit and shifts the equilibrium between 70S ribosomes and their 50S and 30S subunits in favor of the free subunits, thus enhancing the availability of 30S subunits on which protein synthesis initiation begins.</text>
</comment>
<dbReference type="Gene3D" id="3.30.110.10">
    <property type="entry name" value="Translation initiation factor 3 (IF-3), C-terminal domain"/>
    <property type="match status" value="1"/>
</dbReference>
<comment type="subunit">
    <text evidence="4 6">Monomer.</text>
</comment>
<organism evidence="9 10">
    <name type="scientific">Anaerococcus kampingae</name>
    <dbReference type="NCBI Taxonomy" id="3115614"/>
    <lineage>
        <taxon>Bacteria</taxon>
        <taxon>Bacillati</taxon>
        <taxon>Bacillota</taxon>
        <taxon>Tissierellia</taxon>
        <taxon>Tissierellales</taxon>
        <taxon>Peptoniphilaceae</taxon>
        <taxon>Anaerococcus</taxon>
    </lineage>
</organism>
<evidence type="ECO:0000256" key="1">
    <source>
        <dbReference type="ARBA" id="ARBA00005439"/>
    </source>
</evidence>
<dbReference type="InterPro" id="IPR019815">
    <property type="entry name" value="Translation_initiation_fac_3_C"/>
</dbReference>
<dbReference type="InterPro" id="IPR036787">
    <property type="entry name" value="T_IF-3_N_sf"/>
</dbReference>
<evidence type="ECO:0000259" key="8">
    <source>
        <dbReference type="Pfam" id="PF05198"/>
    </source>
</evidence>
<feature type="domain" description="Translation initiation factor 3 C-terminal" evidence="7">
    <location>
        <begin position="96"/>
        <end position="180"/>
    </location>
</feature>
<dbReference type="Gene3D" id="3.10.20.80">
    <property type="entry name" value="Translation initiation factor 3 (IF-3), N-terminal domain"/>
    <property type="match status" value="1"/>
</dbReference>
<evidence type="ECO:0000313" key="9">
    <source>
        <dbReference type="EMBL" id="MFO3666339.1"/>
    </source>
</evidence>
<comment type="caution">
    <text evidence="9">The sequence shown here is derived from an EMBL/GenBank/DDBJ whole genome shotgun (WGS) entry which is preliminary data.</text>
</comment>
<accession>A0ABW9MAX2</accession>
<evidence type="ECO:0000256" key="3">
    <source>
        <dbReference type="ARBA" id="ARBA00022917"/>
    </source>
</evidence>